<protein>
    <submittedName>
        <fullName evidence="1">Uncharacterized protein</fullName>
    </submittedName>
</protein>
<accession>A0A1R0GTT2</accession>
<gene>
    <name evidence="1" type="ORF">AYI68_g5609</name>
</gene>
<keyword evidence="2" id="KW-1185">Reference proteome</keyword>
<name>A0A1R0GTT2_9FUNG</name>
<evidence type="ECO:0000313" key="1">
    <source>
        <dbReference type="EMBL" id="OLY80297.1"/>
    </source>
</evidence>
<organism evidence="1 2">
    <name type="scientific">Smittium mucronatum</name>
    <dbReference type="NCBI Taxonomy" id="133383"/>
    <lineage>
        <taxon>Eukaryota</taxon>
        <taxon>Fungi</taxon>
        <taxon>Fungi incertae sedis</taxon>
        <taxon>Zoopagomycota</taxon>
        <taxon>Kickxellomycotina</taxon>
        <taxon>Harpellomycetes</taxon>
        <taxon>Harpellales</taxon>
        <taxon>Legeriomycetaceae</taxon>
        <taxon>Smittium</taxon>
    </lineage>
</organism>
<comment type="caution">
    <text evidence="1">The sequence shown here is derived from an EMBL/GenBank/DDBJ whole genome shotgun (WGS) entry which is preliminary data.</text>
</comment>
<feature type="non-terminal residue" evidence="1">
    <location>
        <position position="347"/>
    </location>
</feature>
<dbReference type="AlphaFoldDB" id="A0A1R0GTT2"/>
<reference evidence="1 2" key="1">
    <citation type="journal article" date="2016" name="Mol. Biol. Evol.">
        <title>Genome-Wide Survey of Gut Fungi (Harpellales) Reveals the First Horizontally Transferred Ubiquitin Gene from a Mosquito Host.</title>
        <authorList>
            <person name="Wang Y."/>
            <person name="White M.M."/>
            <person name="Kvist S."/>
            <person name="Moncalvo J.M."/>
        </authorList>
    </citation>
    <scope>NUCLEOTIDE SEQUENCE [LARGE SCALE GENOMIC DNA]</scope>
    <source>
        <strain evidence="1 2">ALG-7-W6</strain>
    </source>
</reference>
<proteinExistence type="predicted"/>
<sequence length="347" mass="39055">MKTDFKNSAKKRAKYAKQLRNSMSPKDYANAIRYIIKLNRHYGCPIKIPAKRRISSSLSGDKILDKILRRFVKKCLVNTPFKYRFFVLGLIRSEIEISRMEVEYRRQFRYIYKQIEYEILSAKEKFIYTKKTWEKAKVVLKSDINKVINKVPRNLKEDVRKVIDAKIEKVKVQSKIDQVKKFDPEKVKSDLRNKLDDLKSKQKQPLANLAAKVGPENLAAIKDTLSKINEAIVLRNAGKPISPSILPSVASLVSSSTLSATSSSTTASSLISPSAAISSATSYPSTSSPTSTLTIQSAIASTTLLPGIGEKINQTIANIKKTQPNLSNKIIRNLIKQQIIVNKLQKE</sequence>
<evidence type="ECO:0000313" key="2">
    <source>
        <dbReference type="Proteomes" id="UP000187455"/>
    </source>
</evidence>
<dbReference type="Proteomes" id="UP000187455">
    <property type="component" value="Unassembled WGS sequence"/>
</dbReference>
<dbReference type="EMBL" id="LSSL01003591">
    <property type="protein sequence ID" value="OLY80297.1"/>
    <property type="molecule type" value="Genomic_DNA"/>
</dbReference>